<protein>
    <submittedName>
        <fullName evidence="2">DUF1080 domain-containing protein</fullName>
    </submittedName>
</protein>
<keyword evidence="3" id="KW-1185">Reference proteome</keyword>
<dbReference type="GO" id="GO:0016787">
    <property type="term" value="F:hydrolase activity"/>
    <property type="evidence" value="ECO:0007669"/>
    <property type="project" value="InterPro"/>
</dbReference>
<dbReference type="EMBL" id="JACJVP010000032">
    <property type="protein sequence ID" value="MBB6673037.1"/>
    <property type="molecule type" value="Genomic_DNA"/>
</dbReference>
<dbReference type="InterPro" id="IPR036116">
    <property type="entry name" value="FN3_sf"/>
</dbReference>
<organism evidence="2 3">
    <name type="scientific">Cohnella nanjingensis</name>
    <dbReference type="NCBI Taxonomy" id="1387779"/>
    <lineage>
        <taxon>Bacteria</taxon>
        <taxon>Bacillati</taxon>
        <taxon>Bacillota</taxon>
        <taxon>Bacilli</taxon>
        <taxon>Bacillales</taxon>
        <taxon>Paenibacillaceae</taxon>
        <taxon>Cohnella</taxon>
    </lineage>
</organism>
<dbReference type="Pfam" id="PF06439">
    <property type="entry name" value="3keto-disac_hyd"/>
    <property type="match status" value="1"/>
</dbReference>
<dbReference type="InterPro" id="IPR013783">
    <property type="entry name" value="Ig-like_fold"/>
</dbReference>
<dbReference type="InterPro" id="IPR010496">
    <property type="entry name" value="AL/BT2_dom"/>
</dbReference>
<evidence type="ECO:0000313" key="3">
    <source>
        <dbReference type="Proteomes" id="UP000547209"/>
    </source>
</evidence>
<dbReference type="Gene3D" id="2.60.120.560">
    <property type="entry name" value="Exo-inulinase, domain 1"/>
    <property type="match status" value="1"/>
</dbReference>
<dbReference type="Proteomes" id="UP000547209">
    <property type="component" value="Unassembled WGS sequence"/>
</dbReference>
<dbReference type="AlphaFoldDB" id="A0A7X0RSU3"/>
<gene>
    <name evidence="2" type="ORF">H7C19_20350</name>
</gene>
<proteinExistence type="predicted"/>
<sequence>MNWDMDAKAATYKVERKMNSGDAYTTIASSLTGSSYRDTTALNGTSYIYRVASVDSLGSVVNTSNEATAANYAYRDFFTNGSSNWTANAGTWSASTGVYNQTSKTNNPPMSTLNGLTYGNFQAQAVVKINGSSNPDNWAGIVFRKTNAADSPWTSGYLFVIQANGTVGFSRQGTAVGPAASTGLDPTAQYVTLKVVANGSTLRGYVNGSLVITTTDTTWSSGYFGLVTFNNSASFQNVLITNSIPATPTSLSGSSATGSQVVNLTWTASNANSYVVMRATSASGPFTMIGTANGTSFTDNYALINHAYYYLVTGVNYAGAESNDSNIAGPIAASY</sequence>
<name>A0A7X0RSU3_9BACL</name>
<comment type="caution">
    <text evidence="2">The sequence shown here is derived from an EMBL/GenBank/DDBJ whole genome shotgun (WGS) entry which is preliminary data.</text>
</comment>
<reference evidence="2 3" key="1">
    <citation type="submission" date="2020-08" db="EMBL/GenBank/DDBJ databases">
        <title>Cohnella phylogeny.</title>
        <authorList>
            <person name="Dunlap C."/>
        </authorList>
    </citation>
    <scope>NUCLEOTIDE SEQUENCE [LARGE SCALE GENOMIC DNA]</scope>
    <source>
        <strain evidence="2 3">DSM 28246</strain>
    </source>
</reference>
<evidence type="ECO:0000313" key="2">
    <source>
        <dbReference type="EMBL" id="MBB6673037.1"/>
    </source>
</evidence>
<dbReference type="SUPFAM" id="SSF49265">
    <property type="entry name" value="Fibronectin type III"/>
    <property type="match status" value="2"/>
</dbReference>
<accession>A0A7X0RSU3</accession>
<dbReference type="Gene3D" id="2.60.40.10">
    <property type="entry name" value="Immunoglobulins"/>
    <property type="match status" value="2"/>
</dbReference>
<evidence type="ECO:0000259" key="1">
    <source>
        <dbReference type="Pfam" id="PF06439"/>
    </source>
</evidence>
<feature type="domain" description="3-keto-alpha-glucoside-1,2-lyase/3-keto-2-hydroxy-glucal hydratase" evidence="1">
    <location>
        <begin position="80"/>
        <end position="240"/>
    </location>
</feature>